<evidence type="ECO:0000256" key="1">
    <source>
        <dbReference type="SAM" id="MobiDB-lite"/>
    </source>
</evidence>
<organism evidence="2">
    <name type="scientific">Sesamum latifolium</name>
    <dbReference type="NCBI Taxonomy" id="2727402"/>
    <lineage>
        <taxon>Eukaryota</taxon>
        <taxon>Viridiplantae</taxon>
        <taxon>Streptophyta</taxon>
        <taxon>Embryophyta</taxon>
        <taxon>Tracheophyta</taxon>
        <taxon>Spermatophyta</taxon>
        <taxon>Magnoliopsida</taxon>
        <taxon>eudicotyledons</taxon>
        <taxon>Gunneridae</taxon>
        <taxon>Pentapetalae</taxon>
        <taxon>asterids</taxon>
        <taxon>lamiids</taxon>
        <taxon>Lamiales</taxon>
        <taxon>Pedaliaceae</taxon>
        <taxon>Sesamum</taxon>
    </lineage>
</organism>
<protein>
    <submittedName>
        <fullName evidence="2">Uncharacterized protein</fullName>
    </submittedName>
</protein>
<gene>
    <name evidence="2" type="ORF">Slati_0796400</name>
</gene>
<comment type="caution">
    <text evidence="2">The sequence shown here is derived from an EMBL/GenBank/DDBJ whole genome shotgun (WGS) entry which is preliminary data.</text>
</comment>
<feature type="region of interest" description="Disordered" evidence="1">
    <location>
        <begin position="1"/>
        <end position="60"/>
    </location>
</feature>
<reference evidence="2" key="1">
    <citation type="submission" date="2020-06" db="EMBL/GenBank/DDBJ databases">
        <authorList>
            <person name="Li T."/>
            <person name="Hu X."/>
            <person name="Zhang T."/>
            <person name="Song X."/>
            <person name="Zhang H."/>
            <person name="Dai N."/>
            <person name="Sheng W."/>
            <person name="Hou X."/>
            <person name="Wei L."/>
        </authorList>
    </citation>
    <scope>NUCLEOTIDE SEQUENCE</scope>
    <source>
        <strain evidence="2">KEN1</strain>
        <tissue evidence="2">Leaf</tissue>
    </source>
</reference>
<dbReference type="EMBL" id="JACGWN010000003">
    <property type="protein sequence ID" value="KAL0454572.1"/>
    <property type="molecule type" value="Genomic_DNA"/>
</dbReference>
<feature type="compositionally biased region" description="Polar residues" evidence="1">
    <location>
        <begin position="23"/>
        <end position="60"/>
    </location>
</feature>
<reference evidence="2" key="2">
    <citation type="journal article" date="2024" name="Plant">
        <title>Genomic evolution and insights into agronomic trait innovations of Sesamum species.</title>
        <authorList>
            <person name="Miao H."/>
            <person name="Wang L."/>
            <person name="Qu L."/>
            <person name="Liu H."/>
            <person name="Sun Y."/>
            <person name="Le M."/>
            <person name="Wang Q."/>
            <person name="Wei S."/>
            <person name="Zheng Y."/>
            <person name="Lin W."/>
            <person name="Duan Y."/>
            <person name="Cao H."/>
            <person name="Xiong S."/>
            <person name="Wang X."/>
            <person name="Wei L."/>
            <person name="Li C."/>
            <person name="Ma Q."/>
            <person name="Ju M."/>
            <person name="Zhao R."/>
            <person name="Li G."/>
            <person name="Mu C."/>
            <person name="Tian Q."/>
            <person name="Mei H."/>
            <person name="Zhang T."/>
            <person name="Gao T."/>
            <person name="Zhang H."/>
        </authorList>
    </citation>
    <scope>NUCLEOTIDE SEQUENCE</scope>
    <source>
        <strain evidence="2">KEN1</strain>
    </source>
</reference>
<name>A0AAW2XK48_9LAMI</name>
<accession>A0AAW2XK48</accession>
<sequence>METQDYYVPTADWNPEEEFISNDGDQTPRAQMNIDPTTHSSSARSQILTRPKNARNNKLPQKTGCGHGVILCQDANARLGTLTKVLQTEFGDLEKCSVENAVAEINGIDENKQLVIVQRLHNKPKDMHLFFSMPLHKRARLVRLMLNGQF</sequence>
<proteinExistence type="predicted"/>
<dbReference type="AlphaFoldDB" id="A0AAW2XK48"/>
<evidence type="ECO:0000313" key="2">
    <source>
        <dbReference type="EMBL" id="KAL0454572.1"/>
    </source>
</evidence>